<dbReference type="EMBL" id="REGN01010177">
    <property type="protein sequence ID" value="RMZ99543.1"/>
    <property type="molecule type" value="Genomic_DNA"/>
</dbReference>
<reference evidence="1 2" key="1">
    <citation type="journal article" date="2018" name="Sci. Rep.">
        <title>Genomic signatures of local adaptation to the degree of environmental predictability in rotifers.</title>
        <authorList>
            <person name="Franch-Gras L."/>
            <person name="Hahn C."/>
            <person name="Garcia-Roger E.M."/>
            <person name="Carmona M.J."/>
            <person name="Serra M."/>
            <person name="Gomez A."/>
        </authorList>
    </citation>
    <scope>NUCLEOTIDE SEQUENCE [LARGE SCALE GENOMIC DNA]</scope>
    <source>
        <strain evidence="1">HYR1</strain>
    </source>
</reference>
<feature type="non-terminal residue" evidence="1">
    <location>
        <position position="94"/>
    </location>
</feature>
<dbReference type="AlphaFoldDB" id="A0A3M7PKM7"/>
<dbReference type="Proteomes" id="UP000276133">
    <property type="component" value="Unassembled WGS sequence"/>
</dbReference>
<comment type="caution">
    <text evidence="1">The sequence shown here is derived from an EMBL/GenBank/DDBJ whole genome shotgun (WGS) entry which is preliminary data.</text>
</comment>
<accession>A0A3M7PKM7</accession>
<name>A0A3M7PKM7_BRAPC</name>
<dbReference type="OrthoDB" id="9209954at2759"/>
<sequence>MALAFNSIGSERYSFKKSKKFNGRTRRSSNQHSFVRPIPANSQLREHFFTYRVTMPWNALPQEIVQSISVNQFKNRLDKYRRKEKPTMDEVMRL</sequence>
<evidence type="ECO:0000313" key="1">
    <source>
        <dbReference type="EMBL" id="RMZ99543.1"/>
    </source>
</evidence>
<organism evidence="1 2">
    <name type="scientific">Brachionus plicatilis</name>
    <name type="common">Marine rotifer</name>
    <name type="synonym">Brachionus muelleri</name>
    <dbReference type="NCBI Taxonomy" id="10195"/>
    <lineage>
        <taxon>Eukaryota</taxon>
        <taxon>Metazoa</taxon>
        <taxon>Spiralia</taxon>
        <taxon>Gnathifera</taxon>
        <taxon>Rotifera</taxon>
        <taxon>Eurotatoria</taxon>
        <taxon>Monogononta</taxon>
        <taxon>Pseudotrocha</taxon>
        <taxon>Ploima</taxon>
        <taxon>Brachionidae</taxon>
        <taxon>Brachionus</taxon>
    </lineage>
</organism>
<keyword evidence="2" id="KW-1185">Reference proteome</keyword>
<gene>
    <name evidence="1" type="ORF">BpHYR1_010190</name>
</gene>
<proteinExistence type="predicted"/>
<evidence type="ECO:0008006" key="3">
    <source>
        <dbReference type="Google" id="ProtNLM"/>
    </source>
</evidence>
<protein>
    <recommendedName>
        <fullName evidence="3">RNA-directed DNA polymerase from mobile element jockey-like</fullName>
    </recommendedName>
</protein>
<evidence type="ECO:0000313" key="2">
    <source>
        <dbReference type="Proteomes" id="UP000276133"/>
    </source>
</evidence>